<sequence length="69" mass="7489">MVTLSSDVSQTINIDNNDSNEEEAAVADEISQSNQDEPRKAAVCMICQTDTLTTVLLPCKHFGQCDEGN</sequence>
<accession>A0AAN7SE62</accession>
<keyword evidence="3" id="KW-1185">Reference proteome</keyword>
<proteinExistence type="predicted"/>
<dbReference type="Gene3D" id="3.30.40.10">
    <property type="entry name" value="Zinc/RING finger domain, C3HC4 (zinc finger)"/>
    <property type="match status" value="1"/>
</dbReference>
<comment type="caution">
    <text evidence="2">The sequence shown here is derived from an EMBL/GenBank/DDBJ whole genome shotgun (WGS) entry which is preliminary data.</text>
</comment>
<reference evidence="3" key="1">
    <citation type="submission" date="2023-01" db="EMBL/GenBank/DDBJ databases">
        <title>Key to firefly adult light organ development and bioluminescence: homeobox transcription factors regulate luciferase expression and transportation to peroxisome.</title>
        <authorList>
            <person name="Fu X."/>
        </authorList>
    </citation>
    <scope>NUCLEOTIDE SEQUENCE [LARGE SCALE GENOMIC DNA]</scope>
</reference>
<evidence type="ECO:0000313" key="2">
    <source>
        <dbReference type="EMBL" id="KAK4887386.1"/>
    </source>
</evidence>
<dbReference type="AlphaFoldDB" id="A0AAN7SE62"/>
<feature type="compositionally biased region" description="Polar residues" evidence="1">
    <location>
        <begin position="1"/>
        <end position="14"/>
    </location>
</feature>
<dbReference type="Proteomes" id="UP001353858">
    <property type="component" value="Unassembled WGS sequence"/>
</dbReference>
<protein>
    <submittedName>
        <fullName evidence="2">Uncharacterized protein</fullName>
    </submittedName>
</protein>
<name>A0AAN7SE62_9COLE</name>
<organism evidence="2 3">
    <name type="scientific">Aquatica leii</name>
    <dbReference type="NCBI Taxonomy" id="1421715"/>
    <lineage>
        <taxon>Eukaryota</taxon>
        <taxon>Metazoa</taxon>
        <taxon>Ecdysozoa</taxon>
        <taxon>Arthropoda</taxon>
        <taxon>Hexapoda</taxon>
        <taxon>Insecta</taxon>
        <taxon>Pterygota</taxon>
        <taxon>Neoptera</taxon>
        <taxon>Endopterygota</taxon>
        <taxon>Coleoptera</taxon>
        <taxon>Polyphaga</taxon>
        <taxon>Elateriformia</taxon>
        <taxon>Elateroidea</taxon>
        <taxon>Lampyridae</taxon>
        <taxon>Luciolinae</taxon>
        <taxon>Aquatica</taxon>
    </lineage>
</organism>
<feature type="region of interest" description="Disordered" evidence="1">
    <location>
        <begin position="1"/>
        <end position="38"/>
    </location>
</feature>
<gene>
    <name evidence="2" type="ORF">RN001_003657</name>
</gene>
<evidence type="ECO:0000313" key="3">
    <source>
        <dbReference type="Proteomes" id="UP001353858"/>
    </source>
</evidence>
<dbReference type="EMBL" id="JARPUR010000001">
    <property type="protein sequence ID" value="KAK4887386.1"/>
    <property type="molecule type" value="Genomic_DNA"/>
</dbReference>
<dbReference type="InterPro" id="IPR013083">
    <property type="entry name" value="Znf_RING/FYVE/PHD"/>
</dbReference>
<evidence type="ECO:0000256" key="1">
    <source>
        <dbReference type="SAM" id="MobiDB-lite"/>
    </source>
</evidence>